<dbReference type="PROSITE" id="PS50883">
    <property type="entry name" value="EAL"/>
    <property type="match status" value="1"/>
</dbReference>
<dbReference type="SUPFAM" id="SSF52172">
    <property type="entry name" value="CheY-like"/>
    <property type="match status" value="1"/>
</dbReference>
<dbReference type="CDD" id="cd01948">
    <property type="entry name" value="EAL"/>
    <property type="match status" value="1"/>
</dbReference>
<organism evidence="5 6">
    <name type="scientific">Shackletoniella antarctica</name>
    <dbReference type="NCBI Taxonomy" id="268115"/>
    <lineage>
        <taxon>Bacteria</taxon>
        <taxon>Bacillati</taxon>
        <taxon>Cyanobacteriota</taxon>
        <taxon>Cyanophyceae</taxon>
        <taxon>Oculatellales</taxon>
        <taxon>Oculatellaceae</taxon>
        <taxon>Shackletoniella</taxon>
    </lineage>
</organism>
<gene>
    <name evidence="5" type="ORF">DCF17_04450</name>
</gene>
<dbReference type="Pfam" id="PF00563">
    <property type="entry name" value="EAL"/>
    <property type="match status" value="1"/>
</dbReference>
<feature type="compositionally biased region" description="Polar residues" evidence="2">
    <location>
        <begin position="1"/>
        <end position="14"/>
    </location>
</feature>
<protein>
    <submittedName>
        <fullName evidence="5">Diguanylate phosphodiesterase</fullName>
    </submittedName>
</protein>
<dbReference type="Proteomes" id="UP000249081">
    <property type="component" value="Unassembled WGS sequence"/>
</dbReference>
<evidence type="ECO:0000259" key="3">
    <source>
        <dbReference type="PROSITE" id="PS50110"/>
    </source>
</evidence>
<evidence type="ECO:0000313" key="5">
    <source>
        <dbReference type="EMBL" id="PZO44319.1"/>
    </source>
</evidence>
<dbReference type="InterPro" id="IPR035919">
    <property type="entry name" value="EAL_sf"/>
</dbReference>
<evidence type="ECO:0000313" key="6">
    <source>
        <dbReference type="Proteomes" id="UP000249081"/>
    </source>
</evidence>
<dbReference type="Gene3D" id="3.20.20.450">
    <property type="entry name" value="EAL domain"/>
    <property type="match status" value="1"/>
</dbReference>
<proteinExistence type="predicted"/>
<dbReference type="Gene3D" id="3.40.50.2300">
    <property type="match status" value="1"/>
</dbReference>
<feature type="modified residue" description="4-aspartylphosphate" evidence="1">
    <location>
        <position position="72"/>
    </location>
</feature>
<dbReference type="Pfam" id="PF00072">
    <property type="entry name" value="Response_reg"/>
    <property type="match status" value="1"/>
</dbReference>
<reference evidence="5 6" key="2">
    <citation type="submission" date="2018-06" db="EMBL/GenBank/DDBJ databases">
        <title>Metagenomic assembly of (sub)arctic Cyanobacteria and their associated microbiome from non-axenic cultures.</title>
        <authorList>
            <person name="Baurain D."/>
        </authorList>
    </citation>
    <scope>NUCLEOTIDE SEQUENCE [LARGE SCALE GENOMIC DNA]</scope>
    <source>
        <strain evidence="5">ULC041bin1</strain>
    </source>
</reference>
<accession>A0A2W4WR27</accession>
<dbReference type="EMBL" id="QBMN01000019">
    <property type="protein sequence ID" value="PZO44319.1"/>
    <property type="molecule type" value="Genomic_DNA"/>
</dbReference>
<dbReference type="InterPro" id="IPR050706">
    <property type="entry name" value="Cyclic-di-GMP_PDE-like"/>
</dbReference>
<dbReference type="SMART" id="SM00448">
    <property type="entry name" value="REC"/>
    <property type="match status" value="1"/>
</dbReference>
<evidence type="ECO:0000259" key="4">
    <source>
        <dbReference type="PROSITE" id="PS50883"/>
    </source>
</evidence>
<dbReference type="PROSITE" id="PS50110">
    <property type="entry name" value="RESPONSE_REGULATORY"/>
    <property type="match status" value="1"/>
</dbReference>
<evidence type="ECO:0000256" key="2">
    <source>
        <dbReference type="SAM" id="MobiDB-lite"/>
    </source>
</evidence>
<dbReference type="InterPro" id="IPR001789">
    <property type="entry name" value="Sig_transdc_resp-reg_receiver"/>
</dbReference>
<dbReference type="GO" id="GO:0071111">
    <property type="term" value="F:cyclic-guanylate-specific phosphodiesterase activity"/>
    <property type="evidence" value="ECO:0007669"/>
    <property type="project" value="InterPro"/>
</dbReference>
<reference evidence="6" key="1">
    <citation type="submission" date="2018-04" db="EMBL/GenBank/DDBJ databases">
        <authorList>
            <person name="Cornet L."/>
        </authorList>
    </citation>
    <scope>NUCLEOTIDE SEQUENCE [LARGE SCALE GENOMIC DNA]</scope>
</reference>
<dbReference type="AlphaFoldDB" id="A0A2W4WR27"/>
<comment type="caution">
    <text evidence="5">The sequence shown here is derived from an EMBL/GenBank/DDBJ whole genome shotgun (WGS) entry which is preliminary data.</text>
</comment>
<dbReference type="GO" id="GO:0000160">
    <property type="term" value="P:phosphorelay signal transduction system"/>
    <property type="evidence" value="ECO:0007669"/>
    <property type="project" value="InterPro"/>
</dbReference>
<sequence>MEQCQVHTPQSSGESGNGMGDRRLLVLDDDPMTGETIQRIAEFAGLEVCFTPDPDRFFDLLHNWHPTHIALDLVMPTMDGMQVMARLAKLSCRAKIIITSGVGSRVLDAAGRSAVEHGLDIAGVLAKPFSPSQLREMLLDHGGAVSSALPAEAPAYLPEITLADLHQALDRQEFVVAYQPKVLCATGELAGVEALVRWVHPSYGLLQPGQFIPLAESCDLIDRLTDQVIDQALAWFGPLCAGATQLSPTTRDRLMLAVNISARTLTNVALFERVQERCQAHRVHPTRLIFELTETSAMDDPVASLDLLTRLRMIGFHLSIDDFGTGFSSMLQLVRLPFSEIKVDKSFVMTAMTSPESRTVVKFIVDLGHSLGLRCTAEGVEDAKTLEYLTNIGCDLAQGYYIARPLTGDDFCLWLASRPS</sequence>
<dbReference type="SUPFAM" id="SSF141868">
    <property type="entry name" value="EAL domain-like"/>
    <property type="match status" value="1"/>
</dbReference>
<feature type="domain" description="Response regulatory" evidence="3">
    <location>
        <begin position="23"/>
        <end position="142"/>
    </location>
</feature>
<dbReference type="SMART" id="SM00052">
    <property type="entry name" value="EAL"/>
    <property type="match status" value="1"/>
</dbReference>
<dbReference type="PANTHER" id="PTHR33121:SF71">
    <property type="entry name" value="OXYGEN SENSOR PROTEIN DOSP"/>
    <property type="match status" value="1"/>
</dbReference>
<dbReference type="PANTHER" id="PTHR33121">
    <property type="entry name" value="CYCLIC DI-GMP PHOSPHODIESTERASE PDEF"/>
    <property type="match status" value="1"/>
</dbReference>
<evidence type="ECO:0000256" key="1">
    <source>
        <dbReference type="PROSITE-ProRule" id="PRU00169"/>
    </source>
</evidence>
<keyword evidence="1" id="KW-0597">Phosphoprotein</keyword>
<feature type="domain" description="EAL" evidence="4">
    <location>
        <begin position="158"/>
        <end position="419"/>
    </location>
</feature>
<name>A0A2W4WR27_9CYAN</name>
<dbReference type="InterPro" id="IPR001633">
    <property type="entry name" value="EAL_dom"/>
</dbReference>
<dbReference type="InterPro" id="IPR011006">
    <property type="entry name" value="CheY-like_superfamily"/>
</dbReference>
<feature type="region of interest" description="Disordered" evidence="2">
    <location>
        <begin position="1"/>
        <end position="24"/>
    </location>
</feature>